<accession>A0A4Q8M496</accession>
<proteinExistence type="predicted"/>
<protein>
    <submittedName>
        <fullName evidence="4">Ankyrin repeat domain-containing protein</fullName>
    </submittedName>
</protein>
<dbReference type="InterPro" id="IPR050776">
    <property type="entry name" value="Ank_Repeat/CDKN_Inhibitor"/>
</dbReference>
<dbReference type="PANTHER" id="PTHR24201">
    <property type="entry name" value="ANK_REP_REGION DOMAIN-CONTAINING PROTEIN"/>
    <property type="match status" value="1"/>
</dbReference>
<dbReference type="AlphaFoldDB" id="A0A4Q8M496"/>
<dbReference type="Gene3D" id="1.25.40.20">
    <property type="entry name" value="Ankyrin repeat-containing domain"/>
    <property type="match status" value="2"/>
</dbReference>
<evidence type="ECO:0000256" key="2">
    <source>
        <dbReference type="ARBA" id="ARBA00023043"/>
    </source>
</evidence>
<dbReference type="Pfam" id="PF12796">
    <property type="entry name" value="Ank_2"/>
    <property type="match status" value="1"/>
</dbReference>
<dbReference type="RefSeq" id="WP_130534740.1">
    <property type="nucleotide sequence ID" value="NZ_SHMG01000006.1"/>
</dbReference>
<keyword evidence="2 3" id="KW-0040">ANK repeat</keyword>
<dbReference type="SUPFAM" id="SSF48403">
    <property type="entry name" value="Ankyrin repeat"/>
    <property type="match status" value="1"/>
</dbReference>
<dbReference type="EMBL" id="SHMG01000006">
    <property type="protein sequence ID" value="TAA41580.1"/>
    <property type="molecule type" value="Genomic_DNA"/>
</dbReference>
<gene>
    <name evidence="4" type="ORF">EA655_11610</name>
</gene>
<evidence type="ECO:0000256" key="3">
    <source>
        <dbReference type="PROSITE-ProRule" id="PRU00023"/>
    </source>
</evidence>
<dbReference type="PROSITE" id="PS50088">
    <property type="entry name" value="ANK_REPEAT"/>
    <property type="match status" value="2"/>
</dbReference>
<dbReference type="Pfam" id="PF00023">
    <property type="entry name" value="Ank"/>
    <property type="match status" value="1"/>
</dbReference>
<name>A0A4Q8M496_9GAMM</name>
<dbReference type="PROSITE" id="PS50297">
    <property type="entry name" value="ANK_REP_REGION"/>
    <property type="match status" value="1"/>
</dbReference>
<comment type="caution">
    <text evidence="4">The sequence shown here is derived from an EMBL/GenBank/DDBJ whole genome shotgun (WGS) entry which is preliminary data.</text>
</comment>
<reference evidence="4 5" key="1">
    <citation type="submission" date="2019-02" db="EMBL/GenBank/DDBJ databases">
        <title>WGS of Pseudoxanthomonas species novum from clinical isolates.</title>
        <authorList>
            <person name="Bernier A.-M."/>
            <person name="Bernard K."/>
            <person name="Vachon A."/>
        </authorList>
    </citation>
    <scope>NUCLEOTIDE SEQUENCE [LARGE SCALE GENOMIC DNA]</scope>
    <source>
        <strain evidence="4 5">NML130969</strain>
    </source>
</reference>
<organism evidence="4 5">
    <name type="scientific">Pseudoxanthomonas winnipegensis</name>
    <dbReference type="NCBI Taxonomy" id="2480810"/>
    <lineage>
        <taxon>Bacteria</taxon>
        <taxon>Pseudomonadati</taxon>
        <taxon>Pseudomonadota</taxon>
        <taxon>Gammaproteobacteria</taxon>
        <taxon>Lysobacterales</taxon>
        <taxon>Lysobacteraceae</taxon>
        <taxon>Pseudoxanthomonas</taxon>
    </lineage>
</organism>
<dbReference type="InterPro" id="IPR036770">
    <property type="entry name" value="Ankyrin_rpt-contain_sf"/>
</dbReference>
<dbReference type="SMART" id="SM00248">
    <property type="entry name" value="ANK"/>
    <property type="match status" value="4"/>
</dbReference>
<evidence type="ECO:0000256" key="1">
    <source>
        <dbReference type="ARBA" id="ARBA00022737"/>
    </source>
</evidence>
<dbReference type="OrthoDB" id="4539621at2"/>
<dbReference type="Proteomes" id="UP000294164">
    <property type="component" value="Unassembled WGS sequence"/>
</dbReference>
<evidence type="ECO:0000313" key="5">
    <source>
        <dbReference type="Proteomes" id="UP000294164"/>
    </source>
</evidence>
<feature type="repeat" description="ANK" evidence="3">
    <location>
        <begin position="67"/>
        <end position="99"/>
    </location>
</feature>
<evidence type="ECO:0000313" key="4">
    <source>
        <dbReference type="EMBL" id="TAA41580.1"/>
    </source>
</evidence>
<dbReference type="InterPro" id="IPR002110">
    <property type="entry name" value="Ankyrin_rpt"/>
</dbReference>
<feature type="repeat" description="ANK" evidence="3">
    <location>
        <begin position="100"/>
        <end position="136"/>
    </location>
</feature>
<keyword evidence="1" id="KW-0677">Repeat</keyword>
<sequence length="186" mass="20554">MNHNHNLMLGLKNSSDSLVLHALKNGADPNHQDHDGYLPLMIACASPQYIRLLLQYGANINESAGASEHAPLSYAAIKGTAFTVALMLMHGADVHHADKDGWTPLHWAMFHRVAVPHPARVRVLLEAGANPNAMNLINETPQDLADRLEFKGFTIADVQEEIAIRQANRIMKELADAPVKSMKRRM</sequence>